<keyword evidence="5 7" id="KW-0418">Kinase</keyword>
<dbReference type="SUPFAM" id="SSF52540">
    <property type="entry name" value="P-loop containing nucleoside triphosphate hydrolases"/>
    <property type="match status" value="1"/>
</dbReference>
<evidence type="ECO:0000256" key="4">
    <source>
        <dbReference type="ARBA" id="ARBA00022993"/>
    </source>
</evidence>
<evidence type="ECO:0000256" key="5">
    <source>
        <dbReference type="HAMAP-Rule" id="MF_00376"/>
    </source>
</evidence>
<feature type="binding site" evidence="5">
    <location>
        <begin position="15"/>
        <end position="20"/>
    </location>
    <ligand>
        <name>ATP</name>
        <dbReference type="ChEBI" id="CHEBI:30616"/>
    </ligand>
</feature>
<comment type="function">
    <text evidence="5">Catalyzes the phosphorylation of the 3'-hydroxyl group of dephosphocoenzyme A to form coenzyme A.</text>
</comment>
<sequence length="206" mass="22962">MQTKGFSIGLTGGIGSGKTTVANMFAELGATIIDTDLIAHQLSQKNGAAIPSIAQHFGAEFINSDGAMDRNKMRELVFSDAQAKKQLESILHPLIRQQCEMAATHITSKTNYPIFVVPLLIESEDWRQKVQRILVVDCDQETQITRVMQRNHLERTQVLKIMAAQVSREKRLAHADDVINSMADLSQVHSEVERLHKKYLNIAISG</sequence>
<comment type="catalytic activity">
    <reaction evidence="5">
        <text>3'-dephospho-CoA + ATP = ADP + CoA + H(+)</text>
        <dbReference type="Rhea" id="RHEA:18245"/>
        <dbReference type="ChEBI" id="CHEBI:15378"/>
        <dbReference type="ChEBI" id="CHEBI:30616"/>
        <dbReference type="ChEBI" id="CHEBI:57287"/>
        <dbReference type="ChEBI" id="CHEBI:57328"/>
        <dbReference type="ChEBI" id="CHEBI:456216"/>
        <dbReference type="EC" id="2.7.1.24"/>
    </reaction>
</comment>
<dbReference type="Proteomes" id="UP001589844">
    <property type="component" value="Unassembled WGS sequence"/>
</dbReference>
<keyword evidence="3 5" id="KW-0067">ATP-binding</keyword>
<evidence type="ECO:0000256" key="3">
    <source>
        <dbReference type="ARBA" id="ARBA00022840"/>
    </source>
</evidence>
<dbReference type="Pfam" id="PF01121">
    <property type="entry name" value="CoaE"/>
    <property type="match status" value="1"/>
</dbReference>
<accession>A0ABV6IDZ1</accession>
<dbReference type="HAMAP" id="MF_00376">
    <property type="entry name" value="Dephospho_CoA_kinase"/>
    <property type="match status" value="1"/>
</dbReference>
<dbReference type="EC" id="2.7.1.24" evidence="5 6"/>
<proteinExistence type="inferred from homology"/>
<comment type="caution">
    <text evidence="7">The sequence shown here is derived from an EMBL/GenBank/DDBJ whole genome shotgun (WGS) entry which is preliminary data.</text>
</comment>
<dbReference type="InterPro" id="IPR027417">
    <property type="entry name" value="P-loop_NTPase"/>
</dbReference>
<keyword evidence="4 5" id="KW-0173">Coenzyme A biosynthesis</keyword>
<protein>
    <recommendedName>
        <fullName evidence="5 6">Dephospho-CoA kinase</fullName>
        <ecNumber evidence="5 6">2.7.1.24</ecNumber>
    </recommendedName>
    <alternativeName>
        <fullName evidence="5">Dephosphocoenzyme A kinase</fullName>
    </alternativeName>
</protein>
<evidence type="ECO:0000256" key="2">
    <source>
        <dbReference type="ARBA" id="ARBA00022741"/>
    </source>
</evidence>
<dbReference type="RefSeq" id="WP_390211923.1">
    <property type="nucleotide sequence ID" value="NZ_JBHLXJ010000009.1"/>
</dbReference>
<gene>
    <name evidence="5 7" type="primary">coaE</name>
    <name evidence="7" type="ORF">ACFFJH_09530</name>
</gene>
<dbReference type="Gene3D" id="3.40.50.300">
    <property type="entry name" value="P-loop containing nucleotide triphosphate hydrolases"/>
    <property type="match status" value="1"/>
</dbReference>
<comment type="subcellular location">
    <subcellularLocation>
        <location evidence="5">Cytoplasm</location>
    </subcellularLocation>
</comment>
<dbReference type="EMBL" id="JBHLXJ010000009">
    <property type="protein sequence ID" value="MFC0350045.1"/>
    <property type="molecule type" value="Genomic_DNA"/>
</dbReference>
<dbReference type="PROSITE" id="PS51219">
    <property type="entry name" value="DPCK"/>
    <property type="match status" value="1"/>
</dbReference>
<dbReference type="PANTHER" id="PTHR10695">
    <property type="entry name" value="DEPHOSPHO-COA KINASE-RELATED"/>
    <property type="match status" value="1"/>
</dbReference>
<dbReference type="NCBIfam" id="TIGR00152">
    <property type="entry name" value="dephospho-CoA kinase"/>
    <property type="match status" value="1"/>
</dbReference>
<reference evidence="7 8" key="1">
    <citation type="submission" date="2024-09" db="EMBL/GenBank/DDBJ databases">
        <authorList>
            <person name="Sun Q."/>
            <person name="Mori K."/>
        </authorList>
    </citation>
    <scope>NUCLEOTIDE SEQUENCE [LARGE SCALE GENOMIC DNA]</scope>
    <source>
        <strain evidence="7 8">CCM 8677</strain>
    </source>
</reference>
<dbReference type="CDD" id="cd02022">
    <property type="entry name" value="DPCK"/>
    <property type="match status" value="1"/>
</dbReference>
<name>A0ABV6IDZ1_9BURK</name>
<dbReference type="GO" id="GO:0004140">
    <property type="term" value="F:dephospho-CoA kinase activity"/>
    <property type="evidence" value="ECO:0007669"/>
    <property type="project" value="UniProtKB-EC"/>
</dbReference>
<evidence type="ECO:0000256" key="1">
    <source>
        <dbReference type="ARBA" id="ARBA00009018"/>
    </source>
</evidence>
<dbReference type="InterPro" id="IPR001977">
    <property type="entry name" value="Depp_CoAkinase"/>
</dbReference>
<evidence type="ECO:0000313" key="7">
    <source>
        <dbReference type="EMBL" id="MFC0350045.1"/>
    </source>
</evidence>
<keyword evidence="5" id="KW-0963">Cytoplasm</keyword>
<dbReference type="PANTHER" id="PTHR10695:SF46">
    <property type="entry name" value="BIFUNCTIONAL COENZYME A SYNTHASE-RELATED"/>
    <property type="match status" value="1"/>
</dbReference>
<organism evidence="7 8">
    <name type="scientific">Undibacterium danionis</name>
    <dbReference type="NCBI Taxonomy" id="1812100"/>
    <lineage>
        <taxon>Bacteria</taxon>
        <taxon>Pseudomonadati</taxon>
        <taxon>Pseudomonadota</taxon>
        <taxon>Betaproteobacteria</taxon>
        <taxon>Burkholderiales</taxon>
        <taxon>Oxalobacteraceae</taxon>
        <taxon>Undibacterium</taxon>
    </lineage>
</organism>
<keyword evidence="8" id="KW-1185">Reference proteome</keyword>
<evidence type="ECO:0000313" key="8">
    <source>
        <dbReference type="Proteomes" id="UP001589844"/>
    </source>
</evidence>
<comment type="similarity">
    <text evidence="1 5">Belongs to the CoaE family.</text>
</comment>
<comment type="pathway">
    <text evidence="5">Cofactor biosynthesis; coenzyme A biosynthesis; CoA from (R)-pantothenate: step 5/5.</text>
</comment>
<evidence type="ECO:0000256" key="6">
    <source>
        <dbReference type="NCBIfam" id="TIGR00152"/>
    </source>
</evidence>
<keyword evidence="2 5" id="KW-0547">Nucleotide-binding</keyword>
<keyword evidence="5 7" id="KW-0808">Transferase</keyword>